<feature type="repeat" description="TPR" evidence="8">
    <location>
        <begin position="250"/>
        <end position="283"/>
    </location>
</feature>
<evidence type="ECO:0000313" key="13">
    <source>
        <dbReference type="Proteomes" id="UP000623301"/>
    </source>
</evidence>
<feature type="repeat" description="TPR" evidence="8">
    <location>
        <begin position="124"/>
        <end position="157"/>
    </location>
</feature>
<dbReference type="InterPro" id="IPR051476">
    <property type="entry name" value="Bac_ResReg_Asp_Phosphatase"/>
</dbReference>
<reference evidence="12 13" key="1">
    <citation type="submission" date="2020-12" db="EMBL/GenBank/DDBJ databases">
        <title>Aureibaculum luteum sp. nov. and Aureibaculum flavum sp. nov., novel members of the family Flavobacteriaceae isolated from Antarctic intertidal sediments.</title>
        <authorList>
            <person name="He X."/>
            <person name="Zhang X."/>
        </authorList>
    </citation>
    <scope>NUCLEOTIDE SEQUENCE [LARGE SCALE GENOMIC DNA]</scope>
    <source>
        <strain evidence="12 13">A20</strain>
    </source>
</reference>
<dbReference type="SMART" id="SM00342">
    <property type="entry name" value="HTH_ARAC"/>
    <property type="match status" value="1"/>
</dbReference>
<dbReference type="PROSITE" id="PS50005">
    <property type="entry name" value="TPR"/>
    <property type="match status" value="3"/>
</dbReference>
<keyword evidence="10" id="KW-0732">Signal</keyword>
<evidence type="ECO:0000256" key="7">
    <source>
        <dbReference type="ARBA" id="ARBA00038253"/>
    </source>
</evidence>
<gene>
    <name evidence="12" type="ORF">JBL43_06120</name>
</gene>
<evidence type="ECO:0000256" key="6">
    <source>
        <dbReference type="ARBA" id="ARBA00023163"/>
    </source>
</evidence>
<keyword evidence="9" id="KW-0812">Transmembrane</keyword>
<feature type="chain" id="PRO_5045165869" evidence="10">
    <location>
        <begin position="25"/>
        <end position="580"/>
    </location>
</feature>
<evidence type="ECO:0000313" key="12">
    <source>
        <dbReference type="EMBL" id="MBJ2173806.1"/>
    </source>
</evidence>
<dbReference type="InterPro" id="IPR018060">
    <property type="entry name" value="HTH_AraC"/>
</dbReference>
<dbReference type="Gene3D" id="1.25.40.10">
    <property type="entry name" value="Tetratricopeptide repeat domain"/>
    <property type="match status" value="2"/>
</dbReference>
<comment type="subcellular location">
    <subcellularLocation>
        <location evidence="1">Cytoplasm</location>
    </subcellularLocation>
</comment>
<protein>
    <submittedName>
        <fullName evidence="12">AraC family transcriptional regulator</fullName>
    </submittedName>
</protein>
<evidence type="ECO:0000256" key="10">
    <source>
        <dbReference type="SAM" id="SignalP"/>
    </source>
</evidence>
<dbReference type="Pfam" id="PF12833">
    <property type="entry name" value="HTH_18"/>
    <property type="match status" value="1"/>
</dbReference>
<dbReference type="InterPro" id="IPR011990">
    <property type="entry name" value="TPR-like_helical_dom_sf"/>
</dbReference>
<evidence type="ECO:0000256" key="2">
    <source>
        <dbReference type="ARBA" id="ARBA00022490"/>
    </source>
</evidence>
<feature type="domain" description="HTH araC/xylS-type" evidence="11">
    <location>
        <begin position="489"/>
        <end position="572"/>
    </location>
</feature>
<feature type="transmembrane region" description="Helical" evidence="9">
    <location>
        <begin position="393"/>
        <end position="415"/>
    </location>
</feature>
<comment type="caution">
    <text evidence="12">The sequence shown here is derived from an EMBL/GenBank/DDBJ whole genome shotgun (WGS) entry which is preliminary data.</text>
</comment>
<dbReference type="Gene3D" id="1.10.10.60">
    <property type="entry name" value="Homeodomain-like"/>
    <property type="match status" value="2"/>
</dbReference>
<organism evidence="12 13">
    <name type="scientific">Aureibaculum flavum</name>
    <dbReference type="NCBI Taxonomy" id="2795986"/>
    <lineage>
        <taxon>Bacteria</taxon>
        <taxon>Pseudomonadati</taxon>
        <taxon>Bacteroidota</taxon>
        <taxon>Flavobacteriia</taxon>
        <taxon>Flavobacteriales</taxon>
        <taxon>Flavobacteriaceae</taxon>
        <taxon>Aureibaculum</taxon>
    </lineage>
</organism>
<evidence type="ECO:0000256" key="3">
    <source>
        <dbReference type="ARBA" id="ARBA00022737"/>
    </source>
</evidence>
<evidence type="ECO:0000256" key="1">
    <source>
        <dbReference type="ARBA" id="ARBA00004496"/>
    </source>
</evidence>
<keyword evidence="9" id="KW-1133">Transmembrane helix</keyword>
<evidence type="ECO:0000259" key="11">
    <source>
        <dbReference type="PROSITE" id="PS01124"/>
    </source>
</evidence>
<evidence type="ECO:0000256" key="5">
    <source>
        <dbReference type="ARBA" id="ARBA00023015"/>
    </source>
</evidence>
<dbReference type="PROSITE" id="PS01124">
    <property type="entry name" value="HTH_ARAC_FAMILY_2"/>
    <property type="match status" value="1"/>
</dbReference>
<feature type="repeat" description="TPR" evidence="8">
    <location>
        <begin position="290"/>
        <end position="323"/>
    </location>
</feature>
<accession>A0ABS0WP87</accession>
<evidence type="ECO:0000256" key="4">
    <source>
        <dbReference type="ARBA" id="ARBA00022803"/>
    </source>
</evidence>
<dbReference type="InterPro" id="IPR009057">
    <property type="entry name" value="Homeodomain-like_sf"/>
</dbReference>
<proteinExistence type="inferred from homology"/>
<dbReference type="PANTHER" id="PTHR46630">
    <property type="entry name" value="TETRATRICOPEPTIDE REPEAT PROTEIN 29"/>
    <property type="match status" value="1"/>
</dbReference>
<dbReference type="InterPro" id="IPR019734">
    <property type="entry name" value="TPR_rpt"/>
</dbReference>
<keyword evidence="2" id="KW-0963">Cytoplasm</keyword>
<evidence type="ECO:0000256" key="9">
    <source>
        <dbReference type="SAM" id="Phobius"/>
    </source>
</evidence>
<keyword evidence="4 8" id="KW-0802">TPR repeat</keyword>
<keyword evidence="5" id="KW-0805">Transcription regulation</keyword>
<dbReference type="SUPFAM" id="SSF48452">
    <property type="entry name" value="TPR-like"/>
    <property type="match status" value="2"/>
</dbReference>
<evidence type="ECO:0000256" key="8">
    <source>
        <dbReference type="PROSITE-ProRule" id="PRU00339"/>
    </source>
</evidence>
<dbReference type="PANTHER" id="PTHR46630:SF1">
    <property type="entry name" value="TETRATRICOPEPTIDE REPEAT PROTEIN 29"/>
    <property type="match status" value="1"/>
</dbReference>
<keyword evidence="6" id="KW-0804">Transcription</keyword>
<dbReference type="SMART" id="SM00028">
    <property type="entry name" value="TPR"/>
    <property type="match status" value="6"/>
</dbReference>
<dbReference type="Proteomes" id="UP000623301">
    <property type="component" value="Unassembled WGS sequence"/>
</dbReference>
<dbReference type="SUPFAM" id="SSF46689">
    <property type="entry name" value="Homeodomain-like"/>
    <property type="match status" value="1"/>
</dbReference>
<name>A0ABS0WP87_9FLAO</name>
<comment type="similarity">
    <text evidence="7">Belongs to the Rap family.</text>
</comment>
<keyword evidence="3" id="KW-0677">Repeat</keyword>
<dbReference type="EMBL" id="JAEHFJ010000003">
    <property type="protein sequence ID" value="MBJ2173806.1"/>
    <property type="molecule type" value="Genomic_DNA"/>
</dbReference>
<sequence>MKYFYNIVFLLFVSTFFSISDSYAQDIEDNKKEYDKLRDSIGKYYKIDKRLSIEYAKKTIPLATDAEDTLKIIMALHLIGRESQFINEYHQSISYFKKELELLRSINLNDEKYEGLRNSQFVEIEVLAQLGQDYEELGQIEKAFKLYNQCVDIANRENLEFYKAVMPTIIGNLFNIKGDYKKALEKHKESFSRLNNSQNIDFRSKIFNMGSVTLKLSETYLKLNQKDSANWILKRGLVEKLDTIDETLKIEFISQEGKVYLAKKEFAKSLEYFKKANELSYQYDSVSGPSYVSLELGECYFSLKEYNKAVEVLERGIDVKKLNTKEIYLTEDYKLLAKIYKASGELEKSNKYYEKYILNQTALEKSKDTITSSFHTQELSKVENEKSTQRNTFYLFMSIGLGLLLLLIAYILYLIKQKKKNKEMFNVLLAKFNQEEKPTFEIIDTKDKVLEEKVTAEVNEETTYLILAGLQSLKEQEYFLRQDCTSYTVAKKIKTNTSYLSKVINSHFEKNFNTYINDLRINYAILRLKNDSRFRSFSVQSIAEEIGYKSADSFARYFKLSTGLNPSFYIKQLNSLGQSS</sequence>
<feature type="signal peptide" evidence="10">
    <location>
        <begin position="1"/>
        <end position="24"/>
    </location>
</feature>
<keyword evidence="9" id="KW-0472">Membrane</keyword>
<dbReference type="RefSeq" id="WP_198840588.1">
    <property type="nucleotide sequence ID" value="NZ_JAEHFJ010000003.1"/>
</dbReference>
<keyword evidence="13" id="KW-1185">Reference proteome</keyword>
<dbReference type="Pfam" id="PF13181">
    <property type="entry name" value="TPR_8"/>
    <property type="match status" value="2"/>
</dbReference>